<evidence type="ECO:0000256" key="2">
    <source>
        <dbReference type="ARBA" id="ARBA00022977"/>
    </source>
</evidence>
<dbReference type="PANTHER" id="PTHR20857">
    <property type="entry name" value="THIAMINE-PHOSPHATE PYROPHOSPHORYLASE"/>
    <property type="match status" value="1"/>
</dbReference>
<dbReference type="InterPro" id="IPR036206">
    <property type="entry name" value="ThiamineP_synth_sf"/>
</dbReference>
<dbReference type="GO" id="GO:0004789">
    <property type="term" value="F:thiamine-phosphate diphosphorylase activity"/>
    <property type="evidence" value="ECO:0007669"/>
    <property type="project" value="TreeGrafter"/>
</dbReference>
<dbReference type="PANTHER" id="PTHR20857:SF23">
    <property type="entry name" value="THIAMINE BIOSYNTHETIC BIFUNCTIONAL ENZYME"/>
    <property type="match status" value="1"/>
</dbReference>
<evidence type="ECO:0000259" key="3">
    <source>
        <dbReference type="Pfam" id="PF02581"/>
    </source>
</evidence>
<evidence type="ECO:0000256" key="1">
    <source>
        <dbReference type="ARBA" id="ARBA00004948"/>
    </source>
</evidence>
<feature type="non-terminal residue" evidence="4">
    <location>
        <position position="108"/>
    </location>
</feature>
<name>A0A813KG16_POLGL</name>
<proteinExistence type="predicted"/>
<dbReference type="Pfam" id="PF02581">
    <property type="entry name" value="TMP-TENI"/>
    <property type="match status" value="1"/>
</dbReference>
<keyword evidence="2" id="KW-0784">Thiamine biosynthesis</keyword>
<dbReference type="EMBL" id="CAJNNW010030193">
    <property type="protein sequence ID" value="CAE8702721.1"/>
    <property type="molecule type" value="Genomic_DNA"/>
</dbReference>
<dbReference type="GO" id="GO:0005737">
    <property type="term" value="C:cytoplasm"/>
    <property type="evidence" value="ECO:0007669"/>
    <property type="project" value="TreeGrafter"/>
</dbReference>
<gene>
    <name evidence="4" type="ORF">PGLA2088_LOCUS32564</name>
</gene>
<accession>A0A813KG16</accession>
<comment type="caution">
    <text evidence="4">The sequence shown here is derived from an EMBL/GenBank/DDBJ whole genome shotgun (WGS) entry which is preliminary data.</text>
</comment>
<dbReference type="GO" id="GO:0009228">
    <property type="term" value="P:thiamine biosynthetic process"/>
    <property type="evidence" value="ECO:0007669"/>
    <property type="project" value="UniProtKB-KW"/>
</dbReference>
<reference evidence="4" key="1">
    <citation type="submission" date="2021-02" db="EMBL/GenBank/DDBJ databases">
        <authorList>
            <person name="Dougan E. K."/>
            <person name="Rhodes N."/>
            <person name="Thang M."/>
            <person name="Chan C."/>
        </authorList>
    </citation>
    <scope>NUCLEOTIDE SEQUENCE</scope>
</reference>
<dbReference type="AlphaFoldDB" id="A0A813KG16"/>
<feature type="domain" description="Thiamine phosphate synthase/TenI" evidence="3">
    <location>
        <begin position="15"/>
        <end position="108"/>
    </location>
</feature>
<sequence length="108" mass="11896">ASSRTFPAAEVSYEVYLVTDDAFLDDQFFNKVAASLQGGATCVQLRLKHVSTATYVDWGEKVRKLTRDFGVPLIVDDRLDVALAMDADGLHIGGEDLPWKIARRLLGP</sequence>
<dbReference type="Gene3D" id="3.20.20.70">
    <property type="entry name" value="Aldolase class I"/>
    <property type="match status" value="1"/>
</dbReference>
<evidence type="ECO:0000313" key="5">
    <source>
        <dbReference type="Proteomes" id="UP000626109"/>
    </source>
</evidence>
<dbReference type="CDD" id="cd00564">
    <property type="entry name" value="TMP_TenI"/>
    <property type="match status" value="1"/>
</dbReference>
<organism evidence="4 5">
    <name type="scientific">Polarella glacialis</name>
    <name type="common">Dinoflagellate</name>
    <dbReference type="NCBI Taxonomy" id="89957"/>
    <lineage>
        <taxon>Eukaryota</taxon>
        <taxon>Sar</taxon>
        <taxon>Alveolata</taxon>
        <taxon>Dinophyceae</taxon>
        <taxon>Suessiales</taxon>
        <taxon>Suessiaceae</taxon>
        <taxon>Polarella</taxon>
    </lineage>
</organism>
<protein>
    <recommendedName>
        <fullName evidence="3">Thiamine phosphate synthase/TenI domain-containing protein</fullName>
    </recommendedName>
</protein>
<feature type="non-terminal residue" evidence="4">
    <location>
        <position position="1"/>
    </location>
</feature>
<dbReference type="SUPFAM" id="SSF51391">
    <property type="entry name" value="Thiamin phosphate synthase"/>
    <property type="match status" value="1"/>
</dbReference>
<comment type="pathway">
    <text evidence="1">Cofactor biosynthesis; thiamine diphosphate biosynthesis.</text>
</comment>
<evidence type="ECO:0000313" key="4">
    <source>
        <dbReference type="EMBL" id="CAE8702721.1"/>
    </source>
</evidence>
<dbReference type="InterPro" id="IPR013785">
    <property type="entry name" value="Aldolase_TIM"/>
</dbReference>
<dbReference type="Proteomes" id="UP000626109">
    <property type="component" value="Unassembled WGS sequence"/>
</dbReference>
<dbReference type="InterPro" id="IPR022998">
    <property type="entry name" value="ThiamineP_synth_TenI"/>
</dbReference>